<feature type="transmembrane region" description="Helical" evidence="17">
    <location>
        <begin position="451"/>
        <end position="472"/>
    </location>
</feature>
<sequence>MINPFSFRPGPVTFWTTVTYLALLIPIVIINERTPPAPSSESPLQGINLTQAWLDLATITRAYHPYNSHFNDDVRSFLLRRIRSTLDGNGAVWTADGDGSNSAAAVTLFDDTTSNCTFLMASSVVPNPSTPQVAAYFEGTNILVYIRGKSDDQGKWWDTEGAHGSLRNEKGLTLVNAHYDSVSTGYGATDDGMGVVTCLQLIQYFAHPDHRPERGIVVMLNNGEEDYLYGARALGQHPLNPYIHTFLNLEGAGAGGRAIVFRTTDREVTAAYAGSPDPFGTIIASDAFGLGFIRSGTDYSVLYDVFGQRGLDLAFYKPRARYHTNQDDARHSSEGSLWHMLSASIHTVSRLSSDTGDTFVGPRPDGARSKVHNGSPSDGVWFDLFGKGFVLFGLRGMFAWSLTLLVATPLILVLISYLLHRADKYYLFSSRVTSTEQPDDEPVSVGGWKGFFRFPFALLVAGSLTLGAAFLMRKVNPFIIYSSRYSVLAMMVSLFYFTFWAIMRGANFARPSAFHRTYALIWLFILGWAMLVAVTVAEDRLRIGAGYMFVFLQSAIFLALFIALCELFALPKKAAWAEKVREEQEEWGFHRGRPHSGLFSSSQVPPPEANQDTTPPGTRHSNNAPTLGSAAGSRGDQDGEADTEAPSERTPLIGGNSTGEPTRTTFATTYRRSLSAIVDSARRYSDTGLSHEAYEHEQSWSGRLPSWAWFFEFLLLGPFTIILVGQIALLLVDAVHQTGADGSSLLFPYLLVFLCTTLLFLPLAPFIHRVTHHIPVVLLVVFTATLIYNLVVFPFSSDNRYKAYFVQKLDLDAGTNKVCYAGIEDYVRTIISALPSASGRNVICGSSKRQGLVSCCFDGAATKPRLSYRGSHPAPVITEGREGGGDDDKEDHRSLVRVNATRTRTGGGDGDGGGAARIEIAANNTKACFLEFNRPVSGLRVRGSSGWDDRFGQYPDAGVKTLRLWHREWQKEWVVDVEWEKKDDDDGDGEVEVEVEVESKLSGGGGPGEGDDDEHGLPLDGGEELRKRHDGLRGAVMCMWSDANVEGTIPALDEALKFVPAWAAITKLSEGLVEVRKGFAV</sequence>
<evidence type="ECO:0000256" key="17">
    <source>
        <dbReference type="SAM" id="Phobius"/>
    </source>
</evidence>
<dbReference type="GO" id="GO:0005774">
    <property type="term" value="C:vacuolar membrane"/>
    <property type="evidence" value="ECO:0007669"/>
    <property type="project" value="UniProtKB-SubCell"/>
</dbReference>
<keyword evidence="7 17" id="KW-0812">Transmembrane</keyword>
<comment type="caution">
    <text evidence="21">The sequence shown here is derived from an EMBL/GenBank/DDBJ whole genome shotgun (WGS) entry which is preliminary data.</text>
</comment>
<keyword evidence="14" id="KW-0325">Glycoprotein</keyword>
<evidence type="ECO:0000256" key="12">
    <source>
        <dbReference type="ARBA" id="ARBA00023049"/>
    </source>
</evidence>
<gene>
    <name evidence="21" type="ORF">N658DRAFT_508074</name>
</gene>
<evidence type="ECO:0000256" key="10">
    <source>
        <dbReference type="ARBA" id="ARBA00022833"/>
    </source>
</evidence>
<feature type="transmembrane region" description="Helical" evidence="17">
    <location>
        <begin position="549"/>
        <end position="570"/>
    </location>
</feature>
<evidence type="ECO:0000256" key="7">
    <source>
        <dbReference type="ARBA" id="ARBA00022692"/>
    </source>
</evidence>
<feature type="domain" description="Peptidase M28" evidence="18">
    <location>
        <begin position="170"/>
        <end position="346"/>
    </location>
</feature>
<feature type="transmembrane region" description="Helical" evidence="17">
    <location>
        <begin position="707"/>
        <end position="732"/>
    </location>
</feature>
<evidence type="ECO:0000259" key="20">
    <source>
        <dbReference type="Pfam" id="PF22251"/>
    </source>
</evidence>
<keyword evidence="8 15" id="KW-0479">Metal-binding</keyword>
<keyword evidence="9 15" id="KW-0378">Hydrolase</keyword>
<evidence type="ECO:0000256" key="2">
    <source>
        <dbReference type="ARBA" id="ARBA00003273"/>
    </source>
</evidence>
<dbReference type="Pfam" id="PF22251">
    <property type="entry name" value="PFF1_TM"/>
    <property type="match status" value="1"/>
</dbReference>
<dbReference type="SUPFAM" id="SSF53187">
    <property type="entry name" value="Zn-dependent exopeptidases"/>
    <property type="match status" value="1"/>
</dbReference>
<keyword evidence="11 17" id="KW-1133">Transmembrane helix</keyword>
<evidence type="ECO:0000256" key="9">
    <source>
        <dbReference type="ARBA" id="ARBA00022801"/>
    </source>
</evidence>
<dbReference type="InterPro" id="IPR053976">
    <property type="entry name" value="PFF1_TM"/>
</dbReference>
<feature type="compositionally biased region" description="Basic and acidic residues" evidence="16">
    <location>
        <begin position="879"/>
        <end position="891"/>
    </location>
</feature>
<evidence type="ECO:0000256" key="6">
    <source>
        <dbReference type="ARBA" id="ARBA00022670"/>
    </source>
</evidence>
<dbReference type="GO" id="GO:0046872">
    <property type="term" value="F:metal ion binding"/>
    <property type="evidence" value="ECO:0007669"/>
    <property type="project" value="UniProtKB-KW"/>
</dbReference>
<evidence type="ECO:0000256" key="4">
    <source>
        <dbReference type="ARBA" id="ARBA00010918"/>
    </source>
</evidence>
<dbReference type="Gene3D" id="3.40.630.10">
    <property type="entry name" value="Zn peptidases"/>
    <property type="match status" value="1"/>
</dbReference>
<evidence type="ECO:0000256" key="15">
    <source>
        <dbReference type="RuleBase" id="RU361240"/>
    </source>
</evidence>
<evidence type="ECO:0000313" key="21">
    <source>
        <dbReference type="EMBL" id="KAK4100120.1"/>
    </source>
</evidence>
<feature type="transmembrane region" description="Helical" evidence="17">
    <location>
        <begin position="773"/>
        <end position="795"/>
    </location>
</feature>
<organism evidence="21 22">
    <name type="scientific">Parathielavia hyrcaniae</name>
    <dbReference type="NCBI Taxonomy" id="113614"/>
    <lineage>
        <taxon>Eukaryota</taxon>
        <taxon>Fungi</taxon>
        <taxon>Dikarya</taxon>
        <taxon>Ascomycota</taxon>
        <taxon>Pezizomycotina</taxon>
        <taxon>Sordariomycetes</taxon>
        <taxon>Sordariomycetidae</taxon>
        <taxon>Sordariales</taxon>
        <taxon>Chaetomiaceae</taxon>
        <taxon>Parathielavia</taxon>
    </lineage>
</organism>
<feature type="transmembrane region" description="Helical" evidence="17">
    <location>
        <begin position="744"/>
        <end position="767"/>
    </location>
</feature>
<comment type="similarity">
    <text evidence="4 15">Belongs to the peptidase M28 family.</text>
</comment>
<dbReference type="EC" id="3.4.-.-" evidence="15"/>
<feature type="domain" description="Vacuolar membrane protease transmembrane" evidence="20">
    <location>
        <begin position="452"/>
        <end position="774"/>
    </location>
</feature>
<dbReference type="PANTHER" id="PTHR12147:SF58">
    <property type="entry name" value="VACUOLAR MEMBRANE PROTEASE"/>
    <property type="match status" value="1"/>
</dbReference>
<keyword evidence="13 17" id="KW-0472">Membrane</keyword>
<feature type="transmembrane region" description="Helical" evidence="17">
    <location>
        <begin position="397"/>
        <end position="419"/>
    </location>
</feature>
<comment type="function">
    <text evidence="2">May be involved in vacuolar sorting and osmoregulation.</text>
</comment>
<feature type="domain" description="Vacuolar membrane protease C-terminal" evidence="19">
    <location>
        <begin position="1027"/>
        <end position="1075"/>
    </location>
</feature>
<keyword evidence="6 15" id="KW-0645">Protease</keyword>
<keyword evidence="10 15" id="KW-0862">Zinc</keyword>
<evidence type="ECO:0000256" key="14">
    <source>
        <dbReference type="ARBA" id="ARBA00023180"/>
    </source>
</evidence>
<accession>A0AAN6T020</accession>
<dbReference type="InterPro" id="IPR048024">
    <property type="entry name" value="Fxna-like_M28_dom"/>
</dbReference>
<feature type="region of interest" description="Disordered" evidence="16">
    <location>
        <begin position="871"/>
        <end position="891"/>
    </location>
</feature>
<dbReference type="EMBL" id="MU863643">
    <property type="protein sequence ID" value="KAK4100120.1"/>
    <property type="molecule type" value="Genomic_DNA"/>
</dbReference>
<comment type="subcellular location">
    <subcellularLocation>
        <location evidence="3">Vacuole membrane</location>
        <topology evidence="3">Multi-pass membrane protein</topology>
    </subcellularLocation>
</comment>
<keyword evidence="22" id="KW-1185">Reference proteome</keyword>
<evidence type="ECO:0000256" key="1">
    <source>
        <dbReference type="ARBA" id="ARBA00001947"/>
    </source>
</evidence>
<dbReference type="Pfam" id="PF22250">
    <property type="entry name" value="PFF1_C"/>
    <property type="match status" value="2"/>
</dbReference>
<feature type="compositionally biased region" description="Polar residues" evidence="16">
    <location>
        <begin position="610"/>
        <end position="626"/>
    </location>
</feature>
<feature type="domain" description="Vacuolar membrane protease C-terminal" evidence="19">
    <location>
        <begin position="802"/>
        <end position="992"/>
    </location>
</feature>
<comment type="cofactor">
    <cofactor evidence="1">
        <name>Zn(2+)</name>
        <dbReference type="ChEBI" id="CHEBI:29105"/>
    </cofactor>
</comment>
<dbReference type="GO" id="GO:0006508">
    <property type="term" value="P:proteolysis"/>
    <property type="evidence" value="ECO:0007669"/>
    <property type="project" value="UniProtKB-KW"/>
</dbReference>
<dbReference type="Pfam" id="PF04389">
    <property type="entry name" value="Peptidase_M28"/>
    <property type="match status" value="1"/>
</dbReference>
<dbReference type="GO" id="GO:0008235">
    <property type="term" value="F:metalloexopeptidase activity"/>
    <property type="evidence" value="ECO:0007669"/>
    <property type="project" value="InterPro"/>
</dbReference>
<keyword evidence="5" id="KW-0926">Vacuole</keyword>
<reference evidence="21" key="1">
    <citation type="journal article" date="2023" name="Mol. Phylogenet. Evol.">
        <title>Genome-scale phylogeny and comparative genomics of the fungal order Sordariales.</title>
        <authorList>
            <person name="Hensen N."/>
            <person name="Bonometti L."/>
            <person name="Westerberg I."/>
            <person name="Brannstrom I.O."/>
            <person name="Guillou S."/>
            <person name="Cros-Aarteil S."/>
            <person name="Calhoun S."/>
            <person name="Haridas S."/>
            <person name="Kuo A."/>
            <person name="Mondo S."/>
            <person name="Pangilinan J."/>
            <person name="Riley R."/>
            <person name="LaButti K."/>
            <person name="Andreopoulos B."/>
            <person name="Lipzen A."/>
            <person name="Chen C."/>
            <person name="Yan M."/>
            <person name="Daum C."/>
            <person name="Ng V."/>
            <person name="Clum A."/>
            <person name="Steindorff A."/>
            <person name="Ohm R.A."/>
            <person name="Martin F."/>
            <person name="Silar P."/>
            <person name="Natvig D.O."/>
            <person name="Lalanne C."/>
            <person name="Gautier V."/>
            <person name="Ament-Velasquez S.L."/>
            <person name="Kruys A."/>
            <person name="Hutchinson M.I."/>
            <person name="Powell A.J."/>
            <person name="Barry K."/>
            <person name="Miller A.N."/>
            <person name="Grigoriev I.V."/>
            <person name="Debuchy R."/>
            <person name="Gladieux P."/>
            <person name="Hiltunen Thoren M."/>
            <person name="Johannesson H."/>
        </authorList>
    </citation>
    <scope>NUCLEOTIDE SEQUENCE</scope>
    <source>
        <strain evidence="21">CBS 757.83</strain>
    </source>
</reference>
<evidence type="ECO:0000313" key="22">
    <source>
        <dbReference type="Proteomes" id="UP001305647"/>
    </source>
</evidence>
<evidence type="ECO:0000259" key="18">
    <source>
        <dbReference type="Pfam" id="PF04389"/>
    </source>
</evidence>
<evidence type="ECO:0000256" key="11">
    <source>
        <dbReference type="ARBA" id="ARBA00022989"/>
    </source>
</evidence>
<evidence type="ECO:0000259" key="19">
    <source>
        <dbReference type="Pfam" id="PF22250"/>
    </source>
</evidence>
<reference evidence="21" key="2">
    <citation type="submission" date="2023-05" db="EMBL/GenBank/DDBJ databases">
        <authorList>
            <consortium name="Lawrence Berkeley National Laboratory"/>
            <person name="Steindorff A."/>
            <person name="Hensen N."/>
            <person name="Bonometti L."/>
            <person name="Westerberg I."/>
            <person name="Brannstrom I.O."/>
            <person name="Guillou S."/>
            <person name="Cros-Aarteil S."/>
            <person name="Calhoun S."/>
            <person name="Haridas S."/>
            <person name="Kuo A."/>
            <person name="Mondo S."/>
            <person name="Pangilinan J."/>
            <person name="Riley R."/>
            <person name="Labutti K."/>
            <person name="Andreopoulos B."/>
            <person name="Lipzen A."/>
            <person name="Chen C."/>
            <person name="Yanf M."/>
            <person name="Daum C."/>
            <person name="Ng V."/>
            <person name="Clum A."/>
            <person name="Ohm R."/>
            <person name="Martin F."/>
            <person name="Silar P."/>
            <person name="Natvig D."/>
            <person name="Lalanne C."/>
            <person name="Gautier V."/>
            <person name="Ament-Velasquez S.L."/>
            <person name="Kruys A."/>
            <person name="Hutchinson M.I."/>
            <person name="Powell A.J."/>
            <person name="Barry K."/>
            <person name="Miller A.N."/>
            <person name="Grigoriev I.V."/>
            <person name="Debuchy R."/>
            <person name="Gladieux P."/>
            <person name="Thoren M.H."/>
            <person name="Johannesson H."/>
        </authorList>
    </citation>
    <scope>NUCLEOTIDE SEQUENCE</scope>
    <source>
        <strain evidence="21">CBS 757.83</strain>
    </source>
</reference>
<evidence type="ECO:0000256" key="3">
    <source>
        <dbReference type="ARBA" id="ARBA00004128"/>
    </source>
</evidence>
<evidence type="ECO:0000256" key="5">
    <source>
        <dbReference type="ARBA" id="ARBA00022554"/>
    </source>
</evidence>
<evidence type="ECO:0000256" key="8">
    <source>
        <dbReference type="ARBA" id="ARBA00022723"/>
    </source>
</evidence>
<feature type="transmembrane region" description="Helical" evidence="17">
    <location>
        <begin position="484"/>
        <end position="503"/>
    </location>
</feature>
<keyword evidence="12" id="KW-0482">Metalloprotease</keyword>
<feature type="transmembrane region" description="Helical" evidence="17">
    <location>
        <begin position="518"/>
        <end position="537"/>
    </location>
</feature>
<dbReference type="AlphaFoldDB" id="A0AAN6T020"/>
<feature type="region of interest" description="Disordered" evidence="16">
    <location>
        <begin position="590"/>
        <end position="665"/>
    </location>
</feature>
<evidence type="ECO:0000256" key="16">
    <source>
        <dbReference type="SAM" id="MobiDB-lite"/>
    </source>
</evidence>
<proteinExistence type="inferred from homology"/>
<dbReference type="InterPro" id="IPR007484">
    <property type="entry name" value="Peptidase_M28"/>
</dbReference>
<evidence type="ECO:0000256" key="13">
    <source>
        <dbReference type="ARBA" id="ARBA00023136"/>
    </source>
</evidence>
<dbReference type="CDD" id="cd03875">
    <property type="entry name" value="M28_Fxna_like"/>
    <property type="match status" value="1"/>
</dbReference>
<dbReference type="InterPro" id="IPR053975">
    <property type="entry name" value="PFF1_C"/>
</dbReference>
<dbReference type="FunFam" id="3.40.630.10:FF:000057">
    <property type="entry name" value="Vacuolar membrane protease"/>
    <property type="match status" value="1"/>
</dbReference>
<dbReference type="InterPro" id="IPR045175">
    <property type="entry name" value="M28_fam"/>
</dbReference>
<name>A0AAN6T020_9PEZI</name>
<dbReference type="Proteomes" id="UP001305647">
    <property type="component" value="Unassembled WGS sequence"/>
</dbReference>
<protein>
    <recommendedName>
        <fullName evidence="15">Peptide hydrolase</fullName>
        <ecNumber evidence="15">3.4.-.-</ecNumber>
    </recommendedName>
</protein>
<feature type="region of interest" description="Disordered" evidence="16">
    <location>
        <begin position="998"/>
        <end position="1024"/>
    </location>
</feature>
<dbReference type="PANTHER" id="PTHR12147">
    <property type="entry name" value="METALLOPEPTIDASE M28 FAMILY MEMBER"/>
    <property type="match status" value="1"/>
</dbReference>